<evidence type="ECO:0000313" key="2">
    <source>
        <dbReference type="EMBL" id="KAF2213415.1"/>
    </source>
</evidence>
<dbReference type="AlphaFoldDB" id="A0A6A6FJ00"/>
<reference evidence="2" key="1">
    <citation type="journal article" date="2020" name="Stud. Mycol.">
        <title>101 Dothideomycetes genomes: a test case for predicting lifestyles and emergence of pathogens.</title>
        <authorList>
            <person name="Haridas S."/>
            <person name="Albert R."/>
            <person name="Binder M."/>
            <person name="Bloem J."/>
            <person name="Labutti K."/>
            <person name="Salamov A."/>
            <person name="Andreopoulos B."/>
            <person name="Baker S."/>
            <person name="Barry K."/>
            <person name="Bills G."/>
            <person name="Bluhm B."/>
            <person name="Cannon C."/>
            <person name="Castanera R."/>
            <person name="Culley D."/>
            <person name="Daum C."/>
            <person name="Ezra D."/>
            <person name="Gonzalez J."/>
            <person name="Henrissat B."/>
            <person name="Kuo A."/>
            <person name="Liang C."/>
            <person name="Lipzen A."/>
            <person name="Lutzoni F."/>
            <person name="Magnuson J."/>
            <person name="Mondo S."/>
            <person name="Nolan M."/>
            <person name="Ohm R."/>
            <person name="Pangilinan J."/>
            <person name="Park H.-J."/>
            <person name="Ramirez L."/>
            <person name="Alfaro M."/>
            <person name="Sun H."/>
            <person name="Tritt A."/>
            <person name="Yoshinaga Y."/>
            <person name="Zwiers L.-H."/>
            <person name="Turgeon B."/>
            <person name="Goodwin S."/>
            <person name="Spatafora J."/>
            <person name="Crous P."/>
            <person name="Grigoriev I."/>
        </authorList>
    </citation>
    <scope>NUCLEOTIDE SEQUENCE</scope>
    <source>
        <strain evidence="2">SCOH1-5</strain>
    </source>
</reference>
<proteinExistence type="predicted"/>
<organism evidence="2 3">
    <name type="scientific">Cercospora zeae-maydis SCOH1-5</name>
    <dbReference type="NCBI Taxonomy" id="717836"/>
    <lineage>
        <taxon>Eukaryota</taxon>
        <taxon>Fungi</taxon>
        <taxon>Dikarya</taxon>
        <taxon>Ascomycota</taxon>
        <taxon>Pezizomycotina</taxon>
        <taxon>Dothideomycetes</taxon>
        <taxon>Dothideomycetidae</taxon>
        <taxon>Mycosphaerellales</taxon>
        <taxon>Mycosphaerellaceae</taxon>
        <taxon>Cercospora</taxon>
    </lineage>
</organism>
<dbReference type="Proteomes" id="UP000799539">
    <property type="component" value="Unassembled WGS sequence"/>
</dbReference>
<evidence type="ECO:0000313" key="3">
    <source>
        <dbReference type="Proteomes" id="UP000799539"/>
    </source>
</evidence>
<name>A0A6A6FJ00_9PEZI</name>
<feature type="region of interest" description="Disordered" evidence="1">
    <location>
        <begin position="24"/>
        <end position="43"/>
    </location>
</feature>
<keyword evidence="3" id="KW-1185">Reference proteome</keyword>
<evidence type="ECO:0000256" key="1">
    <source>
        <dbReference type="SAM" id="MobiDB-lite"/>
    </source>
</evidence>
<sequence length="185" mass="21216">MVGQASSKVFHVIHAAPRNTFHYHGEKRTHSDNFNAPGPTKRARLSPTARLLPVPKTICSVAISPTDRENLEKHYGSHLDLARINEKLNDFQQLRDWAEACRSDDESSFGDDKIAQLLDWGDDEQRDTPMTQYDDEDETYGIPKTWHEASNNRQWDFVAGWPDSQTQHKYQGQLKRGFKAGHIKT</sequence>
<gene>
    <name evidence="2" type="ORF">CERZMDRAFT_96258</name>
</gene>
<protein>
    <submittedName>
        <fullName evidence="2">Uncharacterized protein</fullName>
    </submittedName>
</protein>
<dbReference type="EMBL" id="ML992670">
    <property type="protein sequence ID" value="KAF2213415.1"/>
    <property type="molecule type" value="Genomic_DNA"/>
</dbReference>
<accession>A0A6A6FJ00</accession>
<dbReference type="OrthoDB" id="10579662at2759"/>